<dbReference type="Proteomes" id="UP000005951">
    <property type="component" value="Unassembled WGS sequence"/>
</dbReference>
<name>K8XHG0_RHOOP</name>
<evidence type="ECO:0000313" key="1">
    <source>
        <dbReference type="EMBL" id="EKT77772.1"/>
    </source>
</evidence>
<reference evidence="1 2" key="1">
    <citation type="journal article" date="2013" name="Genome Announc.">
        <title>Draft Genome Sequence of Rhodococcus opacus Strain M213 Shows a Diverse Catabolic Potential.</title>
        <authorList>
            <person name="Pathak A."/>
            <person name="Green S.J."/>
            <person name="Ogram A."/>
            <person name="Chauhan A."/>
        </authorList>
    </citation>
    <scope>NUCLEOTIDE SEQUENCE [LARGE SCALE GENOMIC DNA]</scope>
    <source>
        <strain evidence="1 2">M213</strain>
    </source>
</reference>
<comment type="caution">
    <text evidence="1">The sequence shown here is derived from an EMBL/GenBank/DDBJ whole genome shotgun (WGS) entry which is preliminary data.</text>
</comment>
<protein>
    <submittedName>
        <fullName evidence="1">Transposase</fullName>
    </submittedName>
</protein>
<dbReference type="AlphaFoldDB" id="K8XHG0"/>
<accession>K8XHG0</accession>
<dbReference type="EMBL" id="AJYC02000138">
    <property type="protein sequence ID" value="EKT77772.1"/>
    <property type="molecule type" value="Genomic_DNA"/>
</dbReference>
<organism evidence="1 2">
    <name type="scientific">Rhodococcus opacus M213</name>
    <dbReference type="NCBI Taxonomy" id="1129896"/>
    <lineage>
        <taxon>Bacteria</taxon>
        <taxon>Bacillati</taxon>
        <taxon>Actinomycetota</taxon>
        <taxon>Actinomycetes</taxon>
        <taxon>Mycobacteriales</taxon>
        <taxon>Nocardiaceae</taxon>
        <taxon>Rhodococcus</taxon>
    </lineage>
</organism>
<evidence type="ECO:0000313" key="2">
    <source>
        <dbReference type="Proteomes" id="UP000005951"/>
    </source>
</evidence>
<sequence length="60" mass="6820">MKRFTSPGHAQRFLSAFSGISPHFRPRRHLLSTAEWRCEMSDRFTIWNEITAPAATTAAA</sequence>
<gene>
    <name evidence="1" type="ORF">WSS_A35898</name>
</gene>
<proteinExistence type="predicted"/>